<dbReference type="PROSITE" id="PS50192">
    <property type="entry name" value="T_SNARE"/>
    <property type="match status" value="1"/>
</dbReference>
<keyword evidence="7" id="KW-0472">Membrane</keyword>
<evidence type="ECO:0000256" key="4">
    <source>
        <dbReference type="ARBA" id="ARBA00022927"/>
    </source>
</evidence>
<dbReference type="Gene3D" id="1.20.5.110">
    <property type="match status" value="1"/>
</dbReference>
<dbReference type="EMBL" id="JAAWVQ010138617">
    <property type="protein sequence ID" value="MBN3284667.1"/>
    <property type="molecule type" value="Genomic_DNA"/>
</dbReference>
<evidence type="ECO:0000256" key="6">
    <source>
        <dbReference type="ARBA" id="ARBA00023054"/>
    </source>
</evidence>
<feature type="non-terminal residue" evidence="10">
    <location>
        <position position="522"/>
    </location>
</feature>
<evidence type="ECO:0000256" key="8">
    <source>
        <dbReference type="SAM" id="MobiDB-lite"/>
    </source>
</evidence>
<feature type="compositionally biased region" description="Low complexity" evidence="8">
    <location>
        <begin position="384"/>
        <end position="399"/>
    </location>
</feature>
<dbReference type="InterPro" id="IPR038407">
    <property type="entry name" value="v-SNARE_N_sf"/>
</dbReference>
<feature type="compositionally biased region" description="Polar residues" evidence="8">
    <location>
        <begin position="415"/>
        <end position="429"/>
    </location>
</feature>
<evidence type="ECO:0000259" key="9">
    <source>
        <dbReference type="PROSITE" id="PS50192"/>
    </source>
</evidence>
<keyword evidence="6" id="KW-0175">Coiled coil</keyword>
<feature type="domain" description="T-SNARE coiled-coil homology" evidence="9">
    <location>
        <begin position="108"/>
        <end position="170"/>
    </location>
</feature>
<dbReference type="Gene3D" id="1.20.58.400">
    <property type="entry name" value="t-snare proteins"/>
    <property type="match status" value="1"/>
</dbReference>
<organism evidence="10 11">
    <name type="scientific">Polyodon spathula</name>
    <name type="common">North American paddlefish</name>
    <name type="synonym">Squalus spathula</name>
    <dbReference type="NCBI Taxonomy" id="7913"/>
    <lineage>
        <taxon>Eukaryota</taxon>
        <taxon>Metazoa</taxon>
        <taxon>Chordata</taxon>
        <taxon>Craniata</taxon>
        <taxon>Vertebrata</taxon>
        <taxon>Euteleostomi</taxon>
        <taxon>Actinopterygii</taxon>
        <taxon>Chondrostei</taxon>
        <taxon>Acipenseriformes</taxon>
        <taxon>Polyodontidae</taxon>
        <taxon>Polyodon</taxon>
    </lineage>
</organism>
<dbReference type="SUPFAM" id="SSF47661">
    <property type="entry name" value="t-snare proteins"/>
    <property type="match status" value="1"/>
</dbReference>
<feature type="compositionally biased region" description="Basic residues" evidence="8">
    <location>
        <begin position="329"/>
        <end position="343"/>
    </location>
</feature>
<name>A0ABS2YDH0_POLSP</name>
<feature type="region of interest" description="Disordered" evidence="8">
    <location>
        <begin position="321"/>
        <end position="439"/>
    </location>
</feature>
<dbReference type="CDD" id="cd15890">
    <property type="entry name" value="SNARE_Vti1b"/>
    <property type="match status" value="1"/>
</dbReference>
<keyword evidence="4" id="KW-0653">Protein transport</keyword>
<dbReference type="PANTHER" id="PTHR21230:SF89">
    <property type="entry name" value="VESICLE TRANSPORT THROUGH INTERACTION WITH T-SNARES HOMOLOG 1B"/>
    <property type="match status" value="1"/>
</dbReference>
<accession>A0ABS2YDH0</accession>
<evidence type="ECO:0000256" key="7">
    <source>
        <dbReference type="ARBA" id="ARBA00023136"/>
    </source>
</evidence>
<proteinExistence type="predicted"/>
<evidence type="ECO:0000256" key="3">
    <source>
        <dbReference type="ARBA" id="ARBA00022692"/>
    </source>
</evidence>
<evidence type="ECO:0000256" key="5">
    <source>
        <dbReference type="ARBA" id="ARBA00022989"/>
    </source>
</evidence>
<feature type="non-terminal residue" evidence="10">
    <location>
        <position position="1"/>
    </location>
</feature>
<keyword evidence="3" id="KW-0812">Transmembrane</keyword>
<dbReference type="SMART" id="SM00397">
    <property type="entry name" value="t_SNARE"/>
    <property type="match status" value="1"/>
</dbReference>
<dbReference type="InterPro" id="IPR010989">
    <property type="entry name" value="SNARE"/>
</dbReference>
<dbReference type="SUPFAM" id="SSF58038">
    <property type="entry name" value="SNARE fusion complex"/>
    <property type="match status" value="1"/>
</dbReference>
<keyword evidence="2" id="KW-0813">Transport</keyword>
<reference evidence="10" key="1">
    <citation type="journal article" date="2021" name="Cell">
        <title>Tracing the genetic footprints of vertebrate landing in non-teleost ray-finned fishes.</title>
        <authorList>
            <person name="Bi X."/>
            <person name="Wang K."/>
            <person name="Yang L."/>
            <person name="Pan H."/>
            <person name="Jiang H."/>
            <person name="Wei Q."/>
            <person name="Fang M."/>
            <person name="Yu H."/>
            <person name="Zhu C."/>
            <person name="Cai Y."/>
            <person name="He Y."/>
            <person name="Gan X."/>
            <person name="Zeng H."/>
            <person name="Yu D."/>
            <person name="Zhu Y."/>
            <person name="Jiang H."/>
            <person name="Qiu Q."/>
            <person name="Yang H."/>
            <person name="Zhang Y.E."/>
            <person name="Wang W."/>
            <person name="Zhu M."/>
            <person name="He S."/>
            <person name="Zhang G."/>
        </authorList>
    </citation>
    <scope>NUCLEOTIDE SEQUENCE</scope>
    <source>
        <strain evidence="10">Pddl_001</strain>
    </source>
</reference>
<keyword evidence="5" id="KW-1133">Transmembrane helix</keyword>
<dbReference type="Proteomes" id="UP001166093">
    <property type="component" value="Unassembled WGS sequence"/>
</dbReference>
<evidence type="ECO:0000313" key="11">
    <source>
        <dbReference type="Proteomes" id="UP001166093"/>
    </source>
</evidence>
<sequence length="522" mass="57594">MSSEEFEKLHEMYKHIYNDLKSMPEIAAKCRGGMDEELLLAPSSFRNPMSTKMRMYRRDLGKLQRDMKSTDLGLGFGARGESRYSTYTAENERSTQLQSQRALILQGTESLSRATQSIERSHRIAAETDQIGTDIIEELGEQREQLDRTRDRLVNTGENLSRSRRVLRSMSRSTGHSVLTTLSSAPFPAPIDSAPVNSFGATYSLAPTALLSSLTSTQIESALSAAAPPTTPCQYSQLGPPLSFHQCDQCAAKLPRQDEHRSCVRFLGPDHAAKALAGHPCYYDQRALPHTWVTLPFPTTGKEVQTPLRGGEMVTAEAVLLEGTLNRQSPHRHRSPSPRRRRRSLSESPRRRPSSAERRCAEQTETVRDQQTVLETLLKSQGRLPPTTEQPQLPQSRSPSPLPRSPSPGELFFTASRSDVSDPATSIGQATAEGSLPPLPNVSRREMFRALMQCAAAATDIPLASRTVWKGEPLPPEKRATTASSPFVPGLPGIVALLLEQPCICTLSLQNCCILQTSKKWA</sequence>
<dbReference type="Pfam" id="PF12352">
    <property type="entry name" value="V-SNARE_C"/>
    <property type="match status" value="1"/>
</dbReference>
<gene>
    <name evidence="10" type="primary">Vti1b</name>
    <name evidence="10" type="ORF">GTO93_0007601</name>
</gene>
<dbReference type="PANTHER" id="PTHR21230">
    <property type="entry name" value="VESICLE TRANSPORT V-SNARE PROTEIN VTI1-RELATED"/>
    <property type="match status" value="1"/>
</dbReference>
<comment type="caution">
    <text evidence="10">The sequence shown here is derived from an EMBL/GenBank/DDBJ whole genome shotgun (WGS) entry which is preliminary data.</text>
</comment>
<evidence type="ECO:0000256" key="2">
    <source>
        <dbReference type="ARBA" id="ARBA00022448"/>
    </source>
</evidence>
<evidence type="ECO:0000313" key="10">
    <source>
        <dbReference type="EMBL" id="MBN3284667.1"/>
    </source>
</evidence>
<dbReference type="InterPro" id="IPR000727">
    <property type="entry name" value="T_SNARE_dom"/>
</dbReference>
<comment type="subcellular location">
    <subcellularLocation>
        <location evidence="1">Membrane</location>
        <topology evidence="1">Single-pass type IV membrane protein</topology>
    </subcellularLocation>
</comment>
<protein>
    <submittedName>
        <fullName evidence="10">VTI1B protein</fullName>
    </submittedName>
</protein>
<keyword evidence="11" id="KW-1185">Reference proteome</keyword>
<evidence type="ECO:0000256" key="1">
    <source>
        <dbReference type="ARBA" id="ARBA00004211"/>
    </source>
</evidence>
<feature type="compositionally biased region" description="Basic and acidic residues" evidence="8">
    <location>
        <begin position="344"/>
        <end position="368"/>
    </location>
</feature>